<organism evidence="2 3">
    <name type="scientific">Portunus trituberculatus</name>
    <name type="common">Swimming crab</name>
    <name type="synonym">Neptunus trituberculatus</name>
    <dbReference type="NCBI Taxonomy" id="210409"/>
    <lineage>
        <taxon>Eukaryota</taxon>
        <taxon>Metazoa</taxon>
        <taxon>Ecdysozoa</taxon>
        <taxon>Arthropoda</taxon>
        <taxon>Crustacea</taxon>
        <taxon>Multicrustacea</taxon>
        <taxon>Malacostraca</taxon>
        <taxon>Eumalacostraca</taxon>
        <taxon>Eucarida</taxon>
        <taxon>Decapoda</taxon>
        <taxon>Pleocyemata</taxon>
        <taxon>Brachyura</taxon>
        <taxon>Eubrachyura</taxon>
        <taxon>Portunoidea</taxon>
        <taxon>Portunidae</taxon>
        <taxon>Portuninae</taxon>
        <taxon>Portunus</taxon>
    </lineage>
</organism>
<sequence length="207" mass="20705">MVRGLRWVKVPPPGWVGAWLPMPPLTATVGVEAAAAAAEVGGGRLLISTRFWKMVWGLVRDCGGGWGGYRLGLGGCGDRWRGWGEALVFEEVGIGLGLAGNRLLLDGVWLGWVWFRGLLGRGCDVIPGWGLGTGVGTCGGAGADDGAGAGAGGVGSGSGGWGAPLRVVTLGVVDAGGEVKPWVGRGGSSSSSPSLPASSPPSSSLNT</sequence>
<protein>
    <submittedName>
        <fullName evidence="2">Uncharacterized protein</fullName>
    </submittedName>
</protein>
<accession>A0A5B7FAG3</accession>
<evidence type="ECO:0000256" key="1">
    <source>
        <dbReference type="SAM" id="MobiDB-lite"/>
    </source>
</evidence>
<evidence type="ECO:0000313" key="3">
    <source>
        <dbReference type="Proteomes" id="UP000324222"/>
    </source>
</evidence>
<dbReference type="Proteomes" id="UP000324222">
    <property type="component" value="Unassembled WGS sequence"/>
</dbReference>
<dbReference type="AlphaFoldDB" id="A0A5B7FAG3"/>
<feature type="region of interest" description="Disordered" evidence="1">
    <location>
        <begin position="181"/>
        <end position="207"/>
    </location>
</feature>
<keyword evidence="3" id="KW-1185">Reference proteome</keyword>
<proteinExistence type="predicted"/>
<reference evidence="2 3" key="1">
    <citation type="submission" date="2019-05" db="EMBL/GenBank/DDBJ databases">
        <title>Another draft genome of Portunus trituberculatus and its Hox gene families provides insights of decapod evolution.</title>
        <authorList>
            <person name="Jeong J.-H."/>
            <person name="Song I."/>
            <person name="Kim S."/>
            <person name="Choi T."/>
            <person name="Kim D."/>
            <person name="Ryu S."/>
            <person name="Kim W."/>
        </authorList>
    </citation>
    <scope>NUCLEOTIDE SEQUENCE [LARGE SCALE GENOMIC DNA]</scope>
    <source>
        <tissue evidence="2">Muscle</tissue>
    </source>
</reference>
<name>A0A5B7FAG3_PORTR</name>
<gene>
    <name evidence="2" type="ORF">E2C01_035866</name>
</gene>
<dbReference type="EMBL" id="VSRR010005364">
    <property type="protein sequence ID" value="MPC42249.1"/>
    <property type="molecule type" value="Genomic_DNA"/>
</dbReference>
<comment type="caution">
    <text evidence="2">The sequence shown here is derived from an EMBL/GenBank/DDBJ whole genome shotgun (WGS) entry which is preliminary data.</text>
</comment>
<evidence type="ECO:0000313" key="2">
    <source>
        <dbReference type="EMBL" id="MPC42249.1"/>
    </source>
</evidence>
<feature type="compositionally biased region" description="Low complexity" evidence="1">
    <location>
        <begin position="188"/>
        <end position="207"/>
    </location>
</feature>